<evidence type="ECO:0000313" key="4">
    <source>
        <dbReference type="Proteomes" id="UP000029224"/>
    </source>
</evidence>
<dbReference type="GO" id="GO:0004419">
    <property type="term" value="F:hydroxymethylglutaryl-CoA lyase activity"/>
    <property type="evidence" value="ECO:0007669"/>
    <property type="project" value="UniProtKB-EC"/>
</dbReference>
<comment type="caution">
    <text evidence="3">The sequence shown here is derived from an EMBL/GenBank/DDBJ whole genome shotgun (WGS) entry which is preliminary data.</text>
</comment>
<accession>A0A090T3B3</accession>
<evidence type="ECO:0000256" key="1">
    <source>
        <dbReference type="ARBA" id="ARBA00022723"/>
    </source>
</evidence>
<dbReference type="GO" id="GO:0006552">
    <property type="term" value="P:L-leucine catabolic process"/>
    <property type="evidence" value="ECO:0007669"/>
    <property type="project" value="TreeGrafter"/>
</dbReference>
<keyword evidence="1" id="KW-0479">Metal-binding</keyword>
<protein>
    <submittedName>
        <fullName evidence="3">Hydroxymethylglutaryl-CoA lyase</fullName>
        <ecNumber evidence="3">4.1.3.4</ecNumber>
    </submittedName>
</protein>
<reference evidence="3 4" key="2">
    <citation type="submission" date="2014-09" db="EMBL/GenBank/DDBJ databases">
        <authorList>
            <consortium name="NBRP consortium"/>
            <person name="Sawabe T."/>
            <person name="Meirelles P."/>
            <person name="Nakanishi M."/>
            <person name="Sayaka M."/>
            <person name="Hattori M."/>
            <person name="Ohkuma M."/>
        </authorList>
    </citation>
    <scope>NUCLEOTIDE SEQUENCE [LARGE SCALE GENOMIC DNA]</scope>
    <source>
        <strain evidence="3 4">JCM 19240</strain>
    </source>
</reference>
<dbReference type="AlphaFoldDB" id="A0A090T3B3"/>
<gene>
    <name evidence="3" type="ORF">JCM19240_2369</name>
</gene>
<evidence type="ECO:0000256" key="2">
    <source>
        <dbReference type="ARBA" id="ARBA00023239"/>
    </source>
</evidence>
<dbReference type="GO" id="GO:0046872">
    <property type="term" value="F:metal ion binding"/>
    <property type="evidence" value="ECO:0007669"/>
    <property type="project" value="UniProtKB-KW"/>
</dbReference>
<dbReference type="InterPro" id="IPR013785">
    <property type="entry name" value="Aldolase_TIM"/>
</dbReference>
<dbReference type="GO" id="GO:0046951">
    <property type="term" value="P:ketone body biosynthetic process"/>
    <property type="evidence" value="ECO:0007669"/>
    <property type="project" value="TreeGrafter"/>
</dbReference>
<keyword evidence="4" id="KW-1185">Reference proteome</keyword>
<organism evidence="3 4">
    <name type="scientific">Vibrio maritimus</name>
    <dbReference type="NCBI Taxonomy" id="990268"/>
    <lineage>
        <taxon>Bacteria</taxon>
        <taxon>Pseudomonadati</taxon>
        <taxon>Pseudomonadota</taxon>
        <taxon>Gammaproteobacteria</taxon>
        <taxon>Vibrionales</taxon>
        <taxon>Vibrionaceae</taxon>
        <taxon>Vibrio</taxon>
    </lineage>
</organism>
<reference evidence="3 4" key="1">
    <citation type="submission" date="2014-09" db="EMBL/GenBank/DDBJ databases">
        <title>Vibrio maritimus JCM 19240. (C210) whole genome shotgun sequence.</title>
        <authorList>
            <person name="Sawabe T."/>
            <person name="Meirelles P."/>
            <person name="Nakanishi M."/>
            <person name="Sayaka M."/>
            <person name="Hattori M."/>
            <person name="Ohkuma M."/>
        </authorList>
    </citation>
    <scope>NUCLEOTIDE SEQUENCE [LARGE SCALE GENOMIC DNA]</scope>
    <source>
        <strain evidence="3 4">JCM 19240</strain>
    </source>
</reference>
<dbReference type="Gene3D" id="3.20.20.70">
    <property type="entry name" value="Aldolase class I"/>
    <property type="match status" value="1"/>
</dbReference>
<dbReference type="InterPro" id="IPR043594">
    <property type="entry name" value="HMGL"/>
</dbReference>
<dbReference type="SUPFAM" id="SSF51569">
    <property type="entry name" value="Aldolase"/>
    <property type="match status" value="1"/>
</dbReference>
<name>A0A090T3B3_9VIBR</name>
<dbReference type="PANTHER" id="PTHR42738:SF7">
    <property type="entry name" value="HYDROXYMETHYLGLUTARYL-COA LYASE"/>
    <property type="match status" value="1"/>
</dbReference>
<evidence type="ECO:0000313" key="3">
    <source>
        <dbReference type="EMBL" id="GAL33673.1"/>
    </source>
</evidence>
<sequence>MKMTLPDSVNIVEVGARDGLQNEPRVSLETKVALIDSLSQSGLRYIETGAFVSPKRVPQMADSDRVFQNIQRKPGITYSASLPMFGV</sequence>
<dbReference type="EC" id="4.1.3.4" evidence="3"/>
<dbReference type="PANTHER" id="PTHR42738">
    <property type="entry name" value="HYDROXYMETHYLGLUTARYL-COA LYASE"/>
    <property type="match status" value="1"/>
</dbReference>
<keyword evidence="2 3" id="KW-0456">Lyase</keyword>
<dbReference type="Proteomes" id="UP000029224">
    <property type="component" value="Unassembled WGS sequence"/>
</dbReference>
<proteinExistence type="predicted"/>
<dbReference type="EMBL" id="BBMT01000003">
    <property type="protein sequence ID" value="GAL33673.1"/>
    <property type="molecule type" value="Genomic_DNA"/>
</dbReference>